<dbReference type="Proteomes" id="UP000263489">
    <property type="component" value="Unassembled WGS sequence"/>
</dbReference>
<dbReference type="PROSITE" id="PS01303">
    <property type="entry name" value="BCCT"/>
    <property type="match status" value="1"/>
</dbReference>
<accession>A0A352INZ9</accession>
<dbReference type="EMBL" id="DNNA01000035">
    <property type="protein sequence ID" value="HBC33182.1"/>
    <property type="molecule type" value="Genomic_DNA"/>
</dbReference>
<gene>
    <name evidence="7" type="ORF">DC045_02415</name>
</gene>
<dbReference type="InterPro" id="IPR000060">
    <property type="entry name" value="BCCT_transptr"/>
</dbReference>
<evidence type="ECO:0000256" key="3">
    <source>
        <dbReference type="ARBA" id="ARBA00022475"/>
    </source>
</evidence>
<dbReference type="InterPro" id="IPR018093">
    <property type="entry name" value="BCCT_CS"/>
</dbReference>
<dbReference type="GO" id="GO:0022857">
    <property type="term" value="F:transmembrane transporter activity"/>
    <property type="evidence" value="ECO:0007669"/>
    <property type="project" value="InterPro"/>
</dbReference>
<keyword evidence="4" id="KW-0812">Transmembrane</keyword>
<organism evidence="7 8">
    <name type="scientific">Marinobacter adhaerens</name>
    <dbReference type="NCBI Taxonomy" id="1033846"/>
    <lineage>
        <taxon>Bacteria</taxon>
        <taxon>Pseudomonadati</taxon>
        <taxon>Pseudomonadota</taxon>
        <taxon>Gammaproteobacteria</taxon>
        <taxon>Pseudomonadales</taxon>
        <taxon>Marinobacteraceae</taxon>
        <taxon>Marinobacter</taxon>
    </lineage>
</organism>
<sequence length="49" mass="5727">AGPTMTILETLWVTSSNYVGNAVQLSNPFGREDEAWFQGWTVFYWAWWI</sequence>
<proteinExistence type="predicted"/>
<evidence type="ECO:0000256" key="5">
    <source>
        <dbReference type="ARBA" id="ARBA00022989"/>
    </source>
</evidence>
<keyword evidence="6" id="KW-0472">Membrane</keyword>
<evidence type="ECO:0000256" key="2">
    <source>
        <dbReference type="ARBA" id="ARBA00022448"/>
    </source>
</evidence>
<name>A0A352INZ9_9GAMM</name>
<dbReference type="GO" id="GO:0005886">
    <property type="term" value="C:plasma membrane"/>
    <property type="evidence" value="ECO:0007669"/>
    <property type="project" value="UniProtKB-SubCell"/>
</dbReference>
<dbReference type="Pfam" id="PF02028">
    <property type="entry name" value="BCCT"/>
    <property type="match status" value="1"/>
</dbReference>
<evidence type="ECO:0000256" key="4">
    <source>
        <dbReference type="ARBA" id="ARBA00022692"/>
    </source>
</evidence>
<feature type="non-terminal residue" evidence="7">
    <location>
        <position position="1"/>
    </location>
</feature>
<reference evidence="7 8" key="1">
    <citation type="journal article" date="2018" name="Nat. Biotechnol.">
        <title>A standardized bacterial taxonomy based on genome phylogeny substantially revises the tree of life.</title>
        <authorList>
            <person name="Parks D.H."/>
            <person name="Chuvochina M."/>
            <person name="Waite D.W."/>
            <person name="Rinke C."/>
            <person name="Skarshewski A."/>
            <person name="Chaumeil P.A."/>
            <person name="Hugenholtz P."/>
        </authorList>
    </citation>
    <scope>NUCLEOTIDE SEQUENCE [LARGE SCALE GENOMIC DNA]</scope>
    <source>
        <strain evidence="7">UBA9380</strain>
    </source>
</reference>
<feature type="non-terminal residue" evidence="7">
    <location>
        <position position="49"/>
    </location>
</feature>
<evidence type="ECO:0000313" key="8">
    <source>
        <dbReference type="Proteomes" id="UP000263489"/>
    </source>
</evidence>
<evidence type="ECO:0000256" key="6">
    <source>
        <dbReference type="ARBA" id="ARBA00023136"/>
    </source>
</evidence>
<evidence type="ECO:0000256" key="1">
    <source>
        <dbReference type="ARBA" id="ARBA00004651"/>
    </source>
</evidence>
<evidence type="ECO:0000313" key="7">
    <source>
        <dbReference type="EMBL" id="HBC33182.1"/>
    </source>
</evidence>
<keyword evidence="5" id="KW-1133">Transmembrane helix</keyword>
<protein>
    <submittedName>
        <fullName evidence="7">BCCT transporter</fullName>
    </submittedName>
</protein>
<comment type="caution">
    <text evidence="7">The sequence shown here is derived from an EMBL/GenBank/DDBJ whole genome shotgun (WGS) entry which is preliminary data.</text>
</comment>
<keyword evidence="2" id="KW-0813">Transport</keyword>
<keyword evidence="3" id="KW-1003">Cell membrane</keyword>
<comment type="subcellular location">
    <subcellularLocation>
        <location evidence="1">Cell membrane</location>
        <topology evidence="1">Multi-pass membrane protein</topology>
    </subcellularLocation>
</comment>
<dbReference type="AlphaFoldDB" id="A0A352INZ9"/>